<dbReference type="InterPro" id="IPR037401">
    <property type="entry name" value="SnoaL-like"/>
</dbReference>
<keyword evidence="3" id="KW-1185">Reference proteome</keyword>
<organism evidence="2 3">
    <name type="scientific">Microbacterium mitrae</name>
    <dbReference type="NCBI Taxonomy" id="664640"/>
    <lineage>
        <taxon>Bacteria</taxon>
        <taxon>Bacillati</taxon>
        <taxon>Actinomycetota</taxon>
        <taxon>Actinomycetes</taxon>
        <taxon>Micrococcales</taxon>
        <taxon>Microbacteriaceae</taxon>
        <taxon>Microbacterium</taxon>
    </lineage>
</organism>
<protein>
    <submittedName>
        <fullName evidence="2">Nuclear transport factor 2 family protein</fullName>
    </submittedName>
</protein>
<dbReference type="Pfam" id="PF12680">
    <property type="entry name" value="SnoaL_2"/>
    <property type="match status" value="1"/>
</dbReference>
<reference evidence="2 3" key="1">
    <citation type="submission" date="2019-08" db="EMBL/GenBank/DDBJ databases">
        <authorList>
            <person name="Dong K."/>
        </authorList>
    </citation>
    <scope>NUCLEOTIDE SEQUENCE [LARGE SCALE GENOMIC DNA]</scope>
    <source>
        <strain evidence="2 3">M4-8</strain>
    </source>
</reference>
<dbReference type="AlphaFoldDB" id="A0A5C8HR22"/>
<proteinExistence type="predicted"/>
<comment type="caution">
    <text evidence="2">The sequence shown here is derived from an EMBL/GenBank/DDBJ whole genome shotgun (WGS) entry which is preliminary data.</text>
</comment>
<dbReference type="RefSeq" id="WP_147825268.1">
    <property type="nucleotide sequence ID" value="NZ_BAAARG010000001.1"/>
</dbReference>
<dbReference type="SUPFAM" id="SSF54427">
    <property type="entry name" value="NTF2-like"/>
    <property type="match status" value="1"/>
</dbReference>
<name>A0A5C8HR22_9MICO</name>
<dbReference type="Gene3D" id="3.10.450.50">
    <property type="match status" value="1"/>
</dbReference>
<dbReference type="OrthoDB" id="3782893at2"/>
<evidence type="ECO:0000313" key="2">
    <source>
        <dbReference type="EMBL" id="TXK06464.1"/>
    </source>
</evidence>
<gene>
    <name evidence="2" type="ORF">FVP60_05800</name>
</gene>
<evidence type="ECO:0000259" key="1">
    <source>
        <dbReference type="Pfam" id="PF12680"/>
    </source>
</evidence>
<sequence>MDAGTALRELMTAINEHRWEDLAQYLHDDFVCHLVHTGESFSRDEWIAFNADYPDFDTLTIEELVAADMHAACRSFVSNVGSNGAPQFACASFARMTDGRISSLTEVWTDLDQQAPEGTRPPTS</sequence>
<evidence type="ECO:0000313" key="3">
    <source>
        <dbReference type="Proteomes" id="UP000321196"/>
    </source>
</evidence>
<dbReference type="EMBL" id="VRSW01000001">
    <property type="protein sequence ID" value="TXK06464.1"/>
    <property type="molecule type" value="Genomic_DNA"/>
</dbReference>
<accession>A0A5C8HR22</accession>
<dbReference type="InterPro" id="IPR032710">
    <property type="entry name" value="NTF2-like_dom_sf"/>
</dbReference>
<feature type="domain" description="SnoaL-like" evidence="1">
    <location>
        <begin position="8"/>
        <end position="102"/>
    </location>
</feature>
<dbReference type="Proteomes" id="UP000321196">
    <property type="component" value="Unassembled WGS sequence"/>
</dbReference>